<comment type="cofactor">
    <cofactor evidence="1">
        <name>a divalent metal cation</name>
        <dbReference type="ChEBI" id="CHEBI:60240"/>
    </cofactor>
</comment>
<evidence type="ECO:0000313" key="9">
    <source>
        <dbReference type="Proteomes" id="UP001626549"/>
    </source>
</evidence>
<dbReference type="EC" id="3.1.-.-" evidence="8"/>
<protein>
    <submittedName>
        <fullName evidence="8">YicC/YloC family endoribonuclease</fullName>
        <ecNumber evidence="8">3.1.-.-</ecNumber>
    </submittedName>
</protein>
<organism evidence="8 9">
    <name type="scientific">Congregibacter brevis</name>
    <dbReference type="NCBI Taxonomy" id="3081201"/>
    <lineage>
        <taxon>Bacteria</taxon>
        <taxon>Pseudomonadati</taxon>
        <taxon>Pseudomonadota</taxon>
        <taxon>Gammaproteobacteria</taxon>
        <taxon>Cellvibrionales</taxon>
        <taxon>Halieaceae</taxon>
        <taxon>Congregibacter</taxon>
    </lineage>
</organism>
<keyword evidence="2" id="KW-0540">Nuclease</keyword>
<dbReference type="NCBIfam" id="TIGR00255">
    <property type="entry name" value="YicC/YloC family endoribonuclease"/>
    <property type="match status" value="1"/>
</dbReference>
<keyword evidence="4 8" id="KW-0378">Hydrolase</keyword>
<dbReference type="PANTHER" id="PTHR30636">
    <property type="entry name" value="UPF0701 PROTEIN YICC"/>
    <property type="match status" value="1"/>
</dbReference>
<name>A0ABZ0IEK5_9GAMM</name>
<dbReference type="InterPro" id="IPR005229">
    <property type="entry name" value="YicC/YloC-like"/>
</dbReference>
<comment type="similarity">
    <text evidence="5">Belongs to the YicC/YloC family.</text>
</comment>
<evidence type="ECO:0000313" key="8">
    <source>
        <dbReference type="EMBL" id="WOJ97491.1"/>
    </source>
</evidence>
<evidence type="ECO:0000259" key="6">
    <source>
        <dbReference type="Pfam" id="PF03755"/>
    </source>
</evidence>
<evidence type="ECO:0000256" key="5">
    <source>
        <dbReference type="ARBA" id="ARBA00035648"/>
    </source>
</evidence>
<dbReference type="GO" id="GO:0016787">
    <property type="term" value="F:hydrolase activity"/>
    <property type="evidence" value="ECO:0007669"/>
    <property type="project" value="UniProtKB-KW"/>
</dbReference>
<evidence type="ECO:0000256" key="4">
    <source>
        <dbReference type="ARBA" id="ARBA00022801"/>
    </source>
</evidence>
<proteinExistence type="inferred from homology"/>
<evidence type="ECO:0000256" key="1">
    <source>
        <dbReference type="ARBA" id="ARBA00001968"/>
    </source>
</evidence>
<dbReference type="Proteomes" id="UP001626549">
    <property type="component" value="Chromosome"/>
</dbReference>
<evidence type="ECO:0000259" key="7">
    <source>
        <dbReference type="Pfam" id="PF08340"/>
    </source>
</evidence>
<evidence type="ECO:0000256" key="3">
    <source>
        <dbReference type="ARBA" id="ARBA00022759"/>
    </source>
</evidence>
<feature type="domain" description="Endoribonuclease YicC-like N-terminal" evidence="6">
    <location>
        <begin position="3"/>
        <end position="153"/>
    </location>
</feature>
<evidence type="ECO:0000256" key="2">
    <source>
        <dbReference type="ARBA" id="ARBA00022722"/>
    </source>
</evidence>
<accession>A0ABZ0IEK5</accession>
<reference evidence="8 9" key="1">
    <citation type="submission" date="2023-10" db="EMBL/GenBank/DDBJ databases">
        <title>Two novel species belonging to the OM43/NOR5 clade.</title>
        <authorList>
            <person name="Park M."/>
        </authorList>
    </citation>
    <scope>NUCLEOTIDE SEQUENCE [LARGE SCALE GENOMIC DNA]</scope>
    <source>
        <strain evidence="8 9">IMCC45268</strain>
    </source>
</reference>
<dbReference type="Pfam" id="PF08340">
    <property type="entry name" value="YicC-like_C"/>
    <property type="match status" value="1"/>
</dbReference>
<dbReference type="PANTHER" id="PTHR30636:SF3">
    <property type="entry name" value="UPF0701 PROTEIN YICC"/>
    <property type="match status" value="1"/>
</dbReference>
<dbReference type="Pfam" id="PF03755">
    <property type="entry name" value="YicC-like_N"/>
    <property type="match status" value="1"/>
</dbReference>
<dbReference type="InterPro" id="IPR013527">
    <property type="entry name" value="YicC-like_N"/>
</dbReference>
<dbReference type="InterPro" id="IPR013551">
    <property type="entry name" value="YicC-like_C"/>
</dbReference>
<feature type="domain" description="Endoribonuclease YicC-like C-terminal" evidence="7">
    <location>
        <begin position="172"/>
        <end position="287"/>
    </location>
</feature>
<keyword evidence="3" id="KW-0255">Endonuclease</keyword>
<gene>
    <name evidence="8" type="ORF">R0137_02705</name>
</gene>
<sequence>MTLHSMTAFAREATPSPVALIVELRSVNHRYLDLHFKLPDSLRVLEPKLRDALGKDLKRGKVDCQIKLIDNDNTNTLEINKERLSAVLEAVNSVSALSDKIAPTDALALLQFPGVCTAEQTDESNIQSAAWGLFETAIKALQENRVREGQQLEAFLRRRLKGIGDEVATLREALPALRSRQEERLRRRLEELEQPLDEGRFEQELVMLLQKADVDEELDRLAAHIEETTRILDKGGPCGRRLDFLMQELNREANTLSSKATTSSTTQSAVELKVLIEQMREQVQNIE</sequence>
<dbReference type="RefSeq" id="WP_407328357.1">
    <property type="nucleotide sequence ID" value="NZ_CP136865.1"/>
</dbReference>
<keyword evidence="9" id="KW-1185">Reference proteome</keyword>
<dbReference type="EMBL" id="CP136865">
    <property type="protein sequence ID" value="WOJ97491.1"/>
    <property type="molecule type" value="Genomic_DNA"/>
</dbReference>